<dbReference type="Proteomes" id="UP000077684">
    <property type="component" value="Unassembled WGS sequence"/>
</dbReference>
<comment type="caution">
    <text evidence="2">The sequence shown here is derived from an EMBL/GenBank/DDBJ whole genome shotgun (WGS) entry which is preliminary data.</text>
</comment>
<dbReference type="AlphaFoldDB" id="A0A8X7MKH9"/>
<dbReference type="EMBL" id="LWDE02001972">
    <property type="protein sequence ID" value="KAE8238819.1"/>
    <property type="molecule type" value="Genomic_DNA"/>
</dbReference>
<reference evidence="2" key="1">
    <citation type="submission" date="2016-04" db="EMBL/GenBank/DDBJ databases">
        <authorList>
            <person name="Nguyen H.D."/>
            <person name="Samba Siva P."/>
            <person name="Cullis J."/>
            <person name="Levesque C.A."/>
            <person name="Hambleton S."/>
        </authorList>
    </citation>
    <scope>NUCLEOTIDE SEQUENCE</scope>
    <source>
        <strain evidence="2">DAOMC 236426</strain>
    </source>
</reference>
<dbReference type="InterPro" id="IPR004875">
    <property type="entry name" value="DDE_SF_endonuclease_dom"/>
</dbReference>
<evidence type="ECO:0000313" key="3">
    <source>
        <dbReference type="Proteomes" id="UP000077684"/>
    </source>
</evidence>
<gene>
    <name evidence="2" type="ORF">A4X06_0g8617</name>
</gene>
<sequence>MASLFTASETGWTNATITQRRFEKVFIPYSAAKAAKGEHRLLIMDGHSSHFTLEMLQTARKHNVHVLSLPAHSTHGMAPLDRTCFAPLKVAWAECQRWEFFMTGVIRRDGVVRLYEEARKKAMTPANIISGYAATGIWPLKGISAIPEAMFSETPLSEAQMEDAENEAWLSDSLAEELGDLVPALRSQSAKDTINLDLLAAA</sequence>
<protein>
    <recommendedName>
        <fullName evidence="1">DDE-1 domain-containing protein</fullName>
    </recommendedName>
</protein>
<name>A0A8X7MKH9_9BASI</name>
<proteinExistence type="predicted"/>
<organism evidence="2 3">
    <name type="scientific">Tilletia controversa</name>
    <name type="common">dwarf bunt fungus</name>
    <dbReference type="NCBI Taxonomy" id="13291"/>
    <lineage>
        <taxon>Eukaryota</taxon>
        <taxon>Fungi</taxon>
        <taxon>Dikarya</taxon>
        <taxon>Basidiomycota</taxon>
        <taxon>Ustilaginomycotina</taxon>
        <taxon>Exobasidiomycetes</taxon>
        <taxon>Tilletiales</taxon>
        <taxon>Tilletiaceae</taxon>
        <taxon>Tilletia</taxon>
    </lineage>
</organism>
<evidence type="ECO:0000313" key="2">
    <source>
        <dbReference type="EMBL" id="KAE8238819.1"/>
    </source>
</evidence>
<reference evidence="2" key="2">
    <citation type="journal article" date="2019" name="IMA Fungus">
        <title>Genome sequencing and comparison of five Tilletia species to identify candidate genes for the detection of regulated species infecting wheat.</title>
        <authorList>
            <person name="Nguyen H.D.T."/>
            <person name="Sultana T."/>
            <person name="Kesanakurti P."/>
            <person name="Hambleton S."/>
        </authorList>
    </citation>
    <scope>NUCLEOTIDE SEQUENCE</scope>
    <source>
        <strain evidence="2">DAOMC 236426</strain>
    </source>
</reference>
<evidence type="ECO:0000259" key="1">
    <source>
        <dbReference type="Pfam" id="PF03184"/>
    </source>
</evidence>
<feature type="domain" description="DDE-1" evidence="1">
    <location>
        <begin position="4"/>
        <end position="91"/>
    </location>
</feature>
<keyword evidence="3" id="KW-1185">Reference proteome</keyword>
<accession>A0A8X7MKH9</accession>
<dbReference type="GO" id="GO:0003676">
    <property type="term" value="F:nucleic acid binding"/>
    <property type="evidence" value="ECO:0007669"/>
    <property type="project" value="InterPro"/>
</dbReference>
<dbReference type="Pfam" id="PF03184">
    <property type="entry name" value="DDE_1"/>
    <property type="match status" value="1"/>
</dbReference>